<dbReference type="AlphaFoldDB" id="G0N0E4"/>
<dbReference type="InterPro" id="IPR012885">
    <property type="entry name" value="F-box_Sdz-33"/>
</dbReference>
<dbReference type="InterPro" id="IPR053222">
    <property type="entry name" value="Zygotic_Embryogenesis-Asso"/>
</dbReference>
<organism evidence="3">
    <name type="scientific">Caenorhabditis brenneri</name>
    <name type="common">Nematode worm</name>
    <dbReference type="NCBI Taxonomy" id="135651"/>
    <lineage>
        <taxon>Eukaryota</taxon>
        <taxon>Metazoa</taxon>
        <taxon>Ecdysozoa</taxon>
        <taxon>Nematoda</taxon>
        <taxon>Chromadorea</taxon>
        <taxon>Rhabditida</taxon>
        <taxon>Rhabditina</taxon>
        <taxon>Rhabditomorpha</taxon>
        <taxon>Rhabditoidea</taxon>
        <taxon>Rhabditidae</taxon>
        <taxon>Peloderinae</taxon>
        <taxon>Caenorhabditis</taxon>
    </lineage>
</organism>
<evidence type="ECO:0000259" key="1">
    <source>
        <dbReference type="Pfam" id="PF07735"/>
    </source>
</evidence>
<proteinExistence type="predicted"/>
<evidence type="ECO:0000313" key="2">
    <source>
        <dbReference type="EMBL" id="EGT48930.1"/>
    </source>
</evidence>
<keyword evidence="3" id="KW-1185">Reference proteome</keyword>
<dbReference type="PANTHER" id="PTHR22899">
    <property type="entry name" value="CYCLIN-RELATED F-BOX FAMILY"/>
    <property type="match status" value="1"/>
</dbReference>
<dbReference type="Proteomes" id="UP000008068">
    <property type="component" value="Unassembled WGS sequence"/>
</dbReference>
<name>G0N0E4_CAEBE</name>
<dbReference type="HOGENOM" id="CLU_028840_1_2_1"/>
<dbReference type="FunCoup" id="G0N0E4">
    <property type="interactions" value="1049"/>
</dbReference>
<accession>G0N0E4</accession>
<evidence type="ECO:0000313" key="3">
    <source>
        <dbReference type="Proteomes" id="UP000008068"/>
    </source>
</evidence>
<dbReference type="OMA" id="CVNIRIS"/>
<protein>
    <recommendedName>
        <fullName evidence="1">Sdz-33 F-box domain-containing protein</fullName>
    </recommendedName>
</protein>
<dbReference type="EMBL" id="GL379824">
    <property type="protein sequence ID" value="EGT48930.1"/>
    <property type="molecule type" value="Genomic_DNA"/>
</dbReference>
<sequence>MQYWLKHLQEIFNCRKIDFAQFFIGSSQFDIDDIKKVFGNTNEVKIGNTGCYVFNQMIFEKFFPIEKLQIHTSDFPDSRIPKKILMQNFADLHIGEGLEATSMTLDELLIINSKVIQIKDLQMPAKQFNKFIKLWQNGSNPHLEYLTITYPYLNHWQIRRAAVEEDDFKAITKGIEHCVISRDTYRNFKVAGLSHLDRMNGGIDIFRKDGVKATIELNYYHFPVWKMLVWFDHCVVET</sequence>
<dbReference type="InParanoid" id="G0N0E4"/>
<reference evidence="3" key="1">
    <citation type="submission" date="2011-07" db="EMBL/GenBank/DDBJ databases">
        <authorList>
            <consortium name="Caenorhabditis brenneri Sequencing and Analysis Consortium"/>
            <person name="Wilson R.K."/>
        </authorList>
    </citation>
    <scope>NUCLEOTIDE SEQUENCE [LARGE SCALE GENOMIC DNA]</scope>
    <source>
        <strain evidence="3">PB2801</strain>
    </source>
</reference>
<gene>
    <name evidence="2" type="ORF">CAEBREN_01699</name>
</gene>
<feature type="domain" description="Sdz-33 F-box" evidence="1">
    <location>
        <begin position="81"/>
        <end position="148"/>
    </location>
</feature>
<dbReference type="Pfam" id="PF07735">
    <property type="entry name" value="FBA_2"/>
    <property type="match status" value="1"/>
</dbReference>